<keyword evidence="4 7" id="KW-0547">Nucleotide-binding</keyword>
<proteinExistence type="predicted"/>
<keyword evidence="3 10" id="KW-0808">Transferase</keyword>
<feature type="region of interest" description="Disordered" evidence="8">
    <location>
        <begin position="312"/>
        <end position="336"/>
    </location>
</feature>
<protein>
    <recommendedName>
        <fullName evidence="1">non-specific serine/threonine protein kinase</fullName>
        <ecNumber evidence="1">2.7.11.1</ecNumber>
    </recommendedName>
</protein>
<evidence type="ECO:0000256" key="8">
    <source>
        <dbReference type="SAM" id="MobiDB-lite"/>
    </source>
</evidence>
<feature type="binding site" evidence="7">
    <location>
        <position position="37"/>
    </location>
    <ligand>
        <name>ATP</name>
        <dbReference type="ChEBI" id="CHEBI:30616"/>
    </ligand>
</feature>
<evidence type="ECO:0000256" key="7">
    <source>
        <dbReference type="PROSITE-ProRule" id="PRU10141"/>
    </source>
</evidence>
<dbReference type="EMBL" id="JBHSKF010000017">
    <property type="protein sequence ID" value="MFC5290608.1"/>
    <property type="molecule type" value="Genomic_DNA"/>
</dbReference>
<dbReference type="CDD" id="cd14014">
    <property type="entry name" value="STKc_PknB_like"/>
    <property type="match status" value="1"/>
</dbReference>
<gene>
    <name evidence="10" type="ORF">ACFPM7_26440</name>
</gene>
<evidence type="ECO:0000256" key="1">
    <source>
        <dbReference type="ARBA" id="ARBA00012513"/>
    </source>
</evidence>
<dbReference type="PROSITE" id="PS00107">
    <property type="entry name" value="PROTEIN_KINASE_ATP"/>
    <property type="match status" value="1"/>
</dbReference>
<organism evidence="10 11">
    <name type="scientific">Actinokineospora guangxiensis</name>
    <dbReference type="NCBI Taxonomy" id="1490288"/>
    <lineage>
        <taxon>Bacteria</taxon>
        <taxon>Bacillati</taxon>
        <taxon>Actinomycetota</taxon>
        <taxon>Actinomycetes</taxon>
        <taxon>Pseudonocardiales</taxon>
        <taxon>Pseudonocardiaceae</taxon>
        <taxon>Actinokineospora</taxon>
    </lineage>
</organism>
<evidence type="ECO:0000256" key="3">
    <source>
        <dbReference type="ARBA" id="ARBA00022679"/>
    </source>
</evidence>
<dbReference type="Gene3D" id="1.10.510.10">
    <property type="entry name" value="Transferase(Phosphotransferase) domain 1"/>
    <property type="match status" value="1"/>
</dbReference>
<keyword evidence="5 10" id="KW-0418">Kinase</keyword>
<dbReference type="Pfam" id="PF00069">
    <property type="entry name" value="Pkinase"/>
    <property type="match status" value="1"/>
</dbReference>
<dbReference type="PANTHER" id="PTHR43289:SF6">
    <property type="entry name" value="SERINE_THREONINE-PROTEIN KINASE NEKL-3"/>
    <property type="match status" value="1"/>
</dbReference>
<feature type="domain" description="Protein kinase" evidence="9">
    <location>
        <begin position="8"/>
        <end position="273"/>
    </location>
</feature>
<dbReference type="Proteomes" id="UP001596157">
    <property type="component" value="Unassembled WGS sequence"/>
</dbReference>
<evidence type="ECO:0000256" key="5">
    <source>
        <dbReference type="ARBA" id="ARBA00022777"/>
    </source>
</evidence>
<evidence type="ECO:0000256" key="6">
    <source>
        <dbReference type="ARBA" id="ARBA00022840"/>
    </source>
</evidence>
<dbReference type="InterPro" id="IPR011009">
    <property type="entry name" value="Kinase-like_dom_sf"/>
</dbReference>
<dbReference type="PROSITE" id="PS50011">
    <property type="entry name" value="PROTEIN_KINASE_DOM"/>
    <property type="match status" value="1"/>
</dbReference>
<dbReference type="PANTHER" id="PTHR43289">
    <property type="entry name" value="MITOGEN-ACTIVATED PROTEIN KINASE KINASE KINASE 20-RELATED"/>
    <property type="match status" value="1"/>
</dbReference>
<dbReference type="EC" id="2.7.11.1" evidence="1"/>
<dbReference type="SUPFAM" id="SSF56112">
    <property type="entry name" value="Protein kinase-like (PK-like)"/>
    <property type="match status" value="1"/>
</dbReference>
<dbReference type="PROSITE" id="PS00108">
    <property type="entry name" value="PROTEIN_KINASE_ST"/>
    <property type="match status" value="1"/>
</dbReference>
<evidence type="ECO:0000313" key="10">
    <source>
        <dbReference type="EMBL" id="MFC5290608.1"/>
    </source>
</evidence>
<keyword evidence="2" id="KW-0723">Serine/threonine-protein kinase</keyword>
<name>A0ABW0EW70_9PSEU</name>
<accession>A0ABW0EW70</accession>
<sequence>MLPTVPGLTFVRPLGQGGFGAVFLARQHQLDRDVAVKLDNRVLSTERDQARFLREARAAARLSGHPNVVNVYDAGIAEDGRPYIVMELCTGGSLSDVLAQRGSLPVDEVVEMGAKLADALARMHGMGILHRDIKPANILINAFGAVKLADFGLAAILDAHAESTITVGALSPHYAAPEVFAMAAPTPGGDIYSLAATLYTLLAGSLPRNIPWPANSMDQLVGALNTPVPPLRNAPEALNTALLRALSPDTAHRTTSAEQLRDELSGLRPVPALPRMAERRSRAPRRVAAAVAVAVLLAAGFFARGLLPTDDTAAAAPPTTQETTTPPEPPALPAGMVACDGHEASGYCVTDRCFGGIVTTSDMIFTARPVPCAESHSWQAFSGVVLPPEAEGLPGAELLKLPEVAQACSAEVMAARATRDTAGWRVELLPTDDRESALCLGGEPGEPSTGSAFRSG</sequence>
<dbReference type="InterPro" id="IPR000719">
    <property type="entry name" value="Prot_kinase_dom"/>
</dbReference>
<evidence type="ECO:0000313" key="11">
    <source>
        <dbReference type="Proteomes" id="UP001596157"/>
    </source>
</evidence>
<dbReference type="InterPro" id="IPR008271">
    <property type="entry name" value="Ser/Thr_kinase_AS"/>
</dbReference>
<dbReference type="GO" id="GO:0004674">
    <property type="term" value="F:protein serine/threonine kinase activity"/>
    <property type="evidence" value="ECO:0007669"/>
    <property type="project" value="UniProtKB-EC"/>
</dbReference>
<dbReference type="Gene3D" id="3.30.200.20">
    <property type="entry name" value="Phosphorylase Kinase, domain 1"/>
    <property type="match status" value="1"/>
</dbReference>
<comment type="caution">
    <text evidence="10">The sequence shown here is derived from an EMBL/GenBank/DDBJ whole genome shotgun (WGS) entry which is preliminary data.</text>
</comment>
<dbReference type="RefSeq" id="WP_378250498.1">
    <property type="nucleotide sequence ID" value="NZ_JBHSKF010000017.1"/>
</dbReference>
<reference evidence="11" key="1">
    <citation type="journal article" date="2019" name="Int. J. Syst. Evol. Microbiol.">
        <title>The Global Catalogue of Microorganisms (GCM) 10K type strain sequencing project: providing services to taxonomists for standard genome sequencing and annotation.</title>
        <authorList>
            <consortium name="The Broad Institute Genomics Platform"/>
            <consortium name="The Broad Institute Genome Sequencing Center for Infectious Disease"/>
            <person name="Wu L."/>
            <person name="Ma J."/>
        </authorList>
    </citation>
    <scope>NUCLEOTIDE SEQUENCE [LARGE SCALE GENOMIC DNA]</scope>
    <source>
        <strain evidence="11">CCUG 59778</strain>
    </source>
</reference>
<dbReference type="InterPro" id="IPR017441">
    <property type="entry name" value="Protein_kinase_ATP_BS"/>
</dbReference>
<keyword evidence="11" id="KW-1185">Reference proteome</keyword>
<evidence type="ECO:0000256" key="2">
    <source>
        <dbReference type="ARBA" id="ARBA00022527"/>
    </source>
</evidence>
<evidence type="ECO:0000259" key="9">
    <source>
        <dbReference type="PROSITE" id="PS50011"/>
    </source>
</evidence>
<evidence type="ECO:0000256" key="4">
    <source>
        <dbReference type="ARBA" id="ARBA00022741"/>
    </source>
</evidence>
<keyword evidence="6 7" id="KW-0067">ATP-binding</keyword>
<feature type="compositionally biased region" description="Low complexity" evidence="8">
    <location>
        <begin position="312"/>
        <end position="325"/>
    </location>
</feature>
<dbReference type="SMART" id="SM00220">
    <property type="entry name" value="S_TKc"/>
    <property type="match status" value="1"/>
</dbReference>